<evidence type="ECO:0000256" key="1">
    <source>
        <dbReference type="SAM" id="SignalP"/>
    </source>
</evidence>
<sequence>MKQLKLLLSMVSISILIFSTNALANNQVVKLSIENMTCKMCDITVRKAFEKVDGVTEATVDYETKTAQVTFNPEKTTTIKIGEASTMAGYPAKIIKE</sequence>
<dbReference type="InterPro" id="IPR001802">
    <property type="entry name" value="MerP/CopZ"/>
</dbReference>
<comment type="caution">
    <text evidence="3">The sequence shown here is derived from an EMBL/GenBank/DDBJ whole genome shotgun (WGS) entry which is preliminary data.</text>
</comment>
<dbReference type="InterPro" id="IPR036163">
    <property type="entry name" value="HMA_dom_sf"/>
</dbReference>
<dbReference type="RefSeq" id="WP_077409914.1">
    <property type="nucleotide sequence ID" value="NZ_JBHRTS010000002.1"/>
</dbReference>
<reference evidence="4" key="1">
    <citation type="journal article" date="2019" name="Int. J. Syst. Evol. Microbiol.">
        <title>The Global Catalogue of Microorganisms (GCM) 10K type strain sequencing project: providing services to taxonomists for standard genome sequencing and annotation.</title>
        <authorList>
            <consortium name="The Broad Institute Genomics Platform"/>
            <consortium name="The Broad Institute Genome Sequencing Center for Infectious Disease"/>
            <person name="Wu L."/>
            <person name="Ma J."/>
        </authorList>
    </citation>
    <scope>NUCLEOTIDE SEQUENCE [LARGE SCALE GENOMIC DNA]</scope>
    <source>
        <strain evidence="4">KCTC 42953</strain>
    </source>
</reference>
<accession>A0ABV7J4Z1</accession>
<protein>
    <submittedName>
        <fullName evidence="3">Cation transporter</fullName>
    </submittedName>
</protein>
<dbReference type="Pfam" id="PF00403">
    <property type="entry name" value="HMA"/>
    <property type="match status" value="1"/>
</dbReference>
<organism evidence="3 4">
    <name type="scientific">Marinicella sediminis</name>
    <dbReference type="NCBI Taxonomy" id="1792834"/>
    <lineage>
        <taxon>Bacteria</taxon>
        <taxon>Pseudomonadati</taxon>
        <taxon>Pseudomonadota</taxon>
        <taxon>Gammaproteobacteria</taxon>
        <taxon>Lysobacterales</taxon>
        <taxon>Marinicellaceae</taxon>
        <taxon>Marinicella</taxon>
    </lineage>
</organism>
<dbReference type="InterPro" id="IPR006121">
    <property type="entry name" value="HMA_dom"/>
</dbReference>
<dbReference type="EMBL" id="JBHRTS010000002">
    <property type="protein sequence ID" value="MFC3193233.1"/>
    <property type="molecule type" value="Genomic_DNA"/>
</dbReference>
<dbReference type="SUPFAM" id="SSF55008">
    <property type="entry name" value="HMA, heavy metal-associated domain"/>
    <property type="match status" value="1"/>
</dbReference>
<gene>
    <name evidence="3" type="ORF">ACFODZ_03150</name>
</gene>
<evidence type="ECO:0000259" key="2">
    <source>
        <dbReference type="PROSITE" id="PS50846"/>
    </source>
</evidence>
<proteinExistence type="predicted"/>
<feature type="domain" description="HMA" evidence="2">
    <location>
        <begin position="27"/>
        <end position="93"/>
    </location>
</feature>
<feature type="signal peptide" evidence="1">
    <location>
        <begin position="1"/>
        <end position="24"/>
    </location>
</feature>
<dbReference type="CDD" id="cd00371">
    <property type="entry name" value="HMA"/>
    <property type="match status" value="1"/>
</dbReference>
<keyword evidence="1" id="KW-0732">Signal</keyword>
<keyword evidence="4" id="KW-1185">Reference proteome</keyword>
<evidence type="ECO:0000313" key="4">
    <source>
        <dbReference type="Proteomes" id="UP001595533"/>
    </source>
</evidence>
<evidence type="ECO:0000313" key="3">
    <source>
        <dbReference type="EMBL" id="MFC3193233.1"/>
    </source>
</evidence>
<dbReference type="PRINTS" id="PR00946">
    <property type="entry name" value="HGSCAVENGER"/>
</dbReference>
<feature type="chain" id="PRO_5045180071" evidence="1">
    <location>
        <begin position="25"/>
        <end position="97"/>
    </location>
</feature>
<dbReference type="Proteomes" id="UP001595533">
    <property type="component" value="Unassembled WGS sequence"/>
</dbReference>
<dbReference type="Gene3D" id="3.30.70.100">
    <property type="match status" value="1"/>
</dbReference>
<name>A0ABV7J4Z1_9GAMM</name>
<dbReference type="PROSITE" id="PS50846">
    <property type="entry name" value="HMA_2"/>
    <property type="match status" value="1"/>
</dbReference>